<evidence type="ECO:0008006" key="3">
    <source>
        <dbReference type="Google" id="ProtNLM"/>
    </source>
</evidence>
<dbReference type="EMBL" id="JAHRIO010054233">
    <property type="protein sequence ID" value="MEQ2176561.1"/>
    <property type="molecule type" value="Genomic_DNA"/>
</dbReference>
<comment type="caution">
    <text evidence="1">The sequence shown here is derived from an EMBL/GenBank/DDBJ whole genome shotgun (WGS) entry which is preliminary data.</text>
</comment>
<dbReference type="Proteomes" id="UP001476798">
    <property type="component" value="Unassembled WGS sequence"/>
</dbReference>
<organism evidence="1 2">
    <name type="scientific">Goodea atripinnis</name>
    <dbReference type="NCBI Taxonomy" id="208336"/>
    <lineage>
        <taxon>Eukaryota</taxon>
        <taxon>Metazoa</taxon>
        <taxon>Chordata</taxon>
        <taxon>Craniata</taxon>
        <taxon>Vertebrata</taxon>
        <taxon>Euteleostomi</taxon>
        <taxon>Actinopterygii</taxon>
        <taxon>Neopterygii</taxon>
        <taxon>Teleostei</taxon>
        <taxon>Neoteleostei</taxon>
        <taxon>Acanthomorphata</taxon>
        <taxon>Ovalentaria</taxon>
        <taxon>Atherinomorphae</taxon>
        <taxon>Cyprinodontiformes</taxon>
        <taxon>Goodeidae</taxon>
        <taxon>Goodea</taxon>
    </lineage>
</organism>
<reference evidence="1 2" key="1">
    <citation type="submission" date="2021-06" db="EMBL/GenBank/DDBJ databases">
        <authorList>
            <person name="Palmer J.M."/>
        </authorList>
    </citation>
    <scope>NUCLEOTIDE SEQUENCE [LARGE SCALE GENOMIC DNA]</scope>
    <source>
        <strain evidence="1 2">GA_2019</strain>
        <tissue evidence="1">Muscle</tissue>
    </source>
</reference>
<name>A0ABV0P080_9TELE</name>
<keyword evidence="2" id="KW-1185">Reference proteome</keyword>
<accession>A0ABV0P080</accession>
<gene>
    <name evidence="1" type="ORF">GOODEAATRI_029234</name>
</gene>
<protein>
    <recommendedName>
        <fullName evidence="3">Secreted protein</fullName>
    </recommendedName>
</protein>
<evidence type="ECO:0000313" key="1">
    <source>
        <dbReference type="EMBL" id="MEQ2176561.1"/>
    </source>
</evidence>
<proteinExistence type="predicted"/>
<evidence type="ECO:0000313" key="2">
    <source>
        <dbReference type="Proteomes" id="UP001476798"/>
    </source>
</evidence>
<sequence length="81" mass="8654">MCYSLNVYDSVKLAVACGAILSWQTVLAVSQGLKSGCCWTLPVGVDLCSHCLYHYLCGQTVQLALSLLVQHYSAANASTDP</sequence>